<dbReference type="KEGG" id="csl:COCSUDRAFT_57084"/>
<evidence type="ECO:0000313" key="3">
    <source>
        <dbReference type="Proteomes" id="UP000007264"/>
    </source>
</evidence>
<dbReference type="EMBL" id="AGSI01000013">
    <property type="protein sequence ID" value="EIE21169.1"/>
    <property type="molecule type" value="Genomic_DNA"/>
</dbReference>
<feature type="domain" description="FAD-binding PCMH-type" evidence="1">
    <location>
        <begin position="1"/>
        <end position="85"/>
    </location>
</feature>
<dbReference type="Proteomes" id="UP000007264">
    <property type="component" value="Unassembled WGS sequence"/>
</dbReference>
<dbReference type="GO" id="GO:0071949">
    <property type="term" value="F:FAD binding"/>
    <property type="evidence" value="ECO:0007669"/>
    <property type="project" value="InterPro"/>
</dbReference>
<organism evidence="2 3">
    <name type="scientific">Coccomyxa subellipsoidea (strain C-169)</name>
    <name type="common">Green microalga</name>
    <dbReference type="NCBI Taxonomy" id="574566"/>
    <lineage>
        <taxon>Eukaryota</taxon>
        <taxon>Viridiplantae</taxon>
        <taxon>Chlorophyta</taxon>
        <taxon>core chlorophytes</taxon>
        <taxon>Trebouxiophyceae</taxon>
        <taxon>Trebouxiophyceae incertae sedis</taxon>
        <taxon>Coccomyxaceae</taxon>
        <taxon>Coccomyxa</taxon>
        <taxon>Coccomyxa subellipsoidea</taxon>
    </lineage>
</organism>
<evidence type="ECO:0000313" key="2">
    <source>
        <dbReference type="EMBL" id="EIE21169.1"/>
    </source>
</evidence>
<dbReference type="InterPro" id="IPR010031">
    <property type="entry name" value="FAD_lactone_oxidase-like"/>
</dbReference>
<dbReference type="GeneID" id="17039151"/>
<dbReference type="Gene3D" id="3.30.465.10">
    <property type="match status" value="1"/>
</dbReference>
<dbReference type="Pfam" id="PF01565">
    <property type="entry name" value="FAD_binding_4"/>
    <property type="match status" value="1"/>
</dbReference>
<dbReference type="RefSeq" id="XP_005645713.1">
    <property type="nucleotide sequence ID" value="XM_005645656.1"/>
</dbReference>
<comment type="caution">
    <text evidence="2">The sequence shown here is derived from an EMBL/GenBank/DDBJ whole genome shotgun (WGS) entry which is preliminary data.</text>
</comment>
<name>I0YS00_COCSC</name>
<dbReference type="PANTHER" id="PTHR43762:SF5">
    <property type="entry name" value="FAD-BINDING PCMH-TYPE DOMAIN-CONTAINING PROTEIN"/>
    <property type="match status" value="1"/>
</dbReference>
<dbReference type="InterPro" id="IPR036318">
    <property type="entry name" value="FAD-bd_PCMH-like_sf"/>
</dbReference>
<dbReference type="SUPFAM" id="SSF56176">
    <property type="entry name" value="FAD-binding/transporter-associated domain-like"/>
    <property type="match status" value="1"/>
</dbReference>
<dbReference type="eggNOG" id="KOG1231">
    <property type="taxonomic scope" value="Eukaryota"/>
</dbReference>
<dbReference type="OrthoDB" id="610608at2759"/>
<keyword evidence="3" id="KW-1185">Reference proteome</keyword>
<evidence type="ECO:0000259" key="1">
    <source>
        <dbReference type="PROSITE" id="PS51387"/>
    </source>
</evidence>
<dbReference type="GO" id="GO:0016899">
    <property type="term" value="F:oxidoreductase activity, acting on the CH-OH group of donors, oxygen as acceptor"/>
    <property type="evidence" value="ECO:0007669"/>
    <property type="project" value="InterPro"/>
</dbReference>
<dbReference type="PANTHER" id="PTHR43762">
    <property type="entry name" value="L-GULONOLACTONE OXIDASE"/>
    <property type="match status" value="1"/>
</dbReference>
<sequence>MGWTLPSFAWYIDQTVAGAVATGTHGSTMKYGTLSGQVLEMEVATANGTLITVSPTSNPHLFAALQVSVGRLGIITQVKLPIKAQKAVERSVDVMSMEEFAQELLQVENNYKKAVLSGDEGAVSQALEPVEAVQAFAFPVSGELWKTSYRLLTTTTLDGMSELSGVIDTEKYYQSITTDGTSSGVYSARR</sequence>
<accession>I0YS00</accession>
<dbReference type="PROSITE" id="PS51387">
    <property type="entry name" value="FAD_PCMH"/>
    <property type="match status" value="1"/>
</dbReference>
<dbReference type="InterPro" id="IPR016169">
    <property type="entry name" value="FAD-bd_PCMH_sub2"/>
</dbReference>
<dbReference type="InterPro" id="IPR016166">
    <property type="entry name" value="FAD-bd_PCMH"/>
</dbReference>
<dbReference type="AlphaFoldDB" id="I0YS00"/>
<gene>
    <name evidence="2" type="ORF">COCSUDRAFT_57084</name>
</gene>
<reference evidence="2 3" key="1">
    <citation type="journal article" date="2012" name="Genome Biol.">
        <title>The genome of the polar eukaryotic microalga coccomyxa subellipsoidea reveals traits of cold adaptation.</title>
        <authorList>
            <person name="Blanc G."/>
            <person name="Agarkova I."/>
            <person name="Grimwood J."/>
            <person name="Kuo A."/>
            <person name="Brueggeman A."/>
            <person name="Dunigan D."/>
            <person name="Gurnon J."/>
            <person name="Ladunga I."/>
            <person name="Lindquist E."/>
            <person name="Lucas S."/>
            <person name="Pangilinan J."/>
            <person name="Proschold T."/>
            <person name="Salamov A."/>
            <person name="Schmutz J."/>
            <person name="Weeks D."/>
            <person name="Yamada T."/>
            <person name="Claverie J.M."/>
            <person name="Grigoriev I."/>
            <person name="Van Etten J."/>
            <person name="Lomsadze A."/>
            <person name="Borodovsky M."/>
        </authorList>
    </citation>
    <scope>NUCLEOTIDE SEQUENCE [LARGE SCALE GENOMIC DNA]</scope>
    <source>
        <strain evidence="2 3">C-169</strain>
    </source>
</reference>
<dbReference type="STRING" id="574566.I0YS00"/>
<proteinExistence type="predicted"/>
<protein>
    <submittedName>
        <fullName evidence="2">FAD-binding domain-containing protein</fullName>
    </submittedName>
</protein>
<dbReference type="InterPro" id="IPR006094">
    <property type="entry name" value="Oxid_FAD_bind_N"/>
</dbReference>